<evidence type="ECO:0000313" key="4">
    <source>
        <dbReference type="Proteomes" id="UP000516117"/>
    </source>
</evidence>
<accession>A0A7H0H282</accession>
<dbReference type="KEGG" id="tdf:H9L22_09965"/>
<reference evidence="3 4" key="1">
    <citation type="submission" date="2020-08" db="EMBL/GenBank/DDBJ databases">
        <title>Genome sequence of Tessaracoccus defluvii JCM 17540T.</title>
        <authorList>
            <person name="Hyun D.-W."/>
            <person name="Bae J.-W."/>
        </authorList>
    </citation>
    <scope>NUCLEOTIDE SEQUENCE [LARGE SCALE GENOMIC DNA]</scope>
    <source>
        <strain evidence="3 4">JCM 17540</strain>
    </source>
</reference>
<protein>
    <submittedName>
        <fullName evidence="3">Uncharacterized protein</fullName>
    </submittedName>
</protein>
<name>A0A7H0H282_9ACTN</name>
<dbReference type="AlphaFoldDB" id="A0A7H0H282"/>
<dbReference type="RefSeq" id="WP_187719786.1">
    <property type="nucleotide sequence ID" value="NZ_BAABBL010000008.1"/>
</dbReference>
<dbReference type="Proteomes" id="UP000516117">
    <property type="component" value="Chromosome"/>
</dbReference>
<feature type="transmembrane region" description="Helical" evidence="2">
    <location>
        <begin position="35"/>
        <end position="56"/>
    </location>
</feature>
<proteinExistence type="predicted"/>
<keyword evidence="2" id="KW-1133">Transmembrane helix</keyword>
<gene>
    <name evidence="3" type="ORF">H9L22_09965</name>
</gene>
<dbReference type="EMBL" id="CP060789">
    <property type="protein sequence ID" value="QNP54648.1"/>
    <property type="molecule type" value="Genomic_DNA"/>
</dbReference>
<evidence type="ECO:0000256" key="1">
    <source>
        <dbReference type="SAM" id="MobiDB-lite"/>
    </source>
</evidence>
<keyword evidence="2" id="KW-0812">Transmembrane</keyword>
<feature type="region of interest" description="Disordered" evidence="1">
    <location>
        <begin position="1"/>
        <end position="30"/>
    </location>
</feature>
<evidence type="ECO:0000256" key="2">
    <source>
        <dbReference type="SAM" id="Phobius"/>
    </source>
</evidence>
<keyword evidence="2" id="KW-0472">Membrane</keyword>
<sequence>MPYTPKQSEPQEPEETSAPEPTATDTAQTTRTRKILWALGLAVGLYWIVTGLWGVLTQGGG</sequence>
<keyword evidence="4" id="KW-1185">Reference proteome</keyword>
<feature type="compositionally biased region" description="Low complexity" evidence="1">
    <location>
        <begin position="1"/>
        <end position="10"/>
    </location>
</feature>
<evidence type="ECO:0000313" key="3">
    <source>
        <dbReference type="EMBL" id="QNP54648.1"/>
    </source>
</evidence>
<organism evidence="3 4">
    <name type="scientific">Tessaracoccus defluvii</name>
    <dbReference type="NCBI Taxonomy" id="1285901"/>
    <lineage>
        <taxon>Bacteria</taxon>
        <taxon>Bacillati</taxon>
        <taxon>Actinomycetota</taxon>
        <taxon>Actinomycetes</taxon>
        <taxon>Propionibacteriales</taxon>
        <taxon>Propionibacteriaceae</taxon>
        <taxon>Tessaracoccus</taxon>
    </lineage>
</organism>
<feature type="compositionally biased region" description="Low complexity" evidence="1">
    <location>
        <begin position="18"/>
        <end position="30"/>
    </location>
</feature>